<evidence type="ECO:0000313" key="1">
    <source>
        <dbReference type="EMBL" id="THF47320.1"/>
    </source>
</evidence>
<organism evidence="1 2">
    <name type="scientific">Flavobacterium supellecticarium</name>
    <dbReference type="NCBI Taxonomy" id="2565924"/>
    <lineage>
        <taxon>Bacteria</taxon>
        <taxon>Pseudomonadati</taxon>
        <taxon>Bacteroidota</taxon>
        <taxon>Flavobacteriia</taxon>
        <taxon>Flavobacteriales</taxon>
        <taxon>Flavobacteriaceae</taxon>
        <taxon>Flavobacterium</taxon>
    </lineage>
</organism>
<name>A0A4S3ZPH0_9FLAO</name>
<evidence type="ECO:0000313" key="2">
    <source>
        <dbReference type="Proteomes" id="UP000307507"/>
    </source>
</evidence>
<reference evidence="1 2" key="1">
    <citation type="submission" date="2019-04" db="EMBL/GenBank/DDBJ databases">
        <title>Flavobacterium sp. nov. isolated from construction timber.</title>
        <authorList>
            <person name="Lin S.-Y."/>
            <person name="Chang C.-T."/>
            <person name="Young C.-C."/>
        </authorList>
    </citation>
    <scope>NUCLEOTIDE SEQUENCE [LARGE SCALE GENOMIC DNA]</scope>
    <source>
        <strain evidence="1 2">CC-CTC003</strain>
    </source>
</reference>
<protein>
    <submittedName>
        <fullName evidence="1">Uncharacterized protein</fullName>
    </submittedName>
</protein>
<gene>
    <name evidence="1" type="ORF">E6C50_17290</name>
</gene>
<dbReference type="EMBL" id="SSNZ01000013">
    <property type="protein sequence ID" value="THF47320.1"/>
    <property type="molecule type" value="Genomic_DNA"/>
</dbReference>
<sequence>MNFKNLFQKRNEIADGHFNEFRSKIGFTNESDEHIFAKRETICNACPLKNGNSCDTQRWIDPLTLEVSKMPREGYIRGCGCRLSAKQKSKYSSCPAGFWGGEFE</sequence>
<comment type="caution">
    <text evidence="1">The sequence shown here is derived from an EMBL/GenBank/DDBJ whole genome shotgun (WGS) entry which is preliminary data.</text>
</comment>
<keyword evidence="2" id="KW-1185">Reference proteome</keyword>
<dbReference type="OrthoDB" id="1262474at2"/>
<dbReference type="AlphaFoldDB" id="A0A4S3ZPH0"/>
<dbReference type="RefSeq" id="WP_136404505.1">
    <property type="nucleotide sequence ID" value="NZ_SSNZ01000013.1"/>
</dbReference>
<accession>A0A4S3ZPH0</accession>
<proteinExistence type="predicted"/>
<dbReference type="Proteomes" id="UP000307507">
    <property type="component" value="Unassembled WGS sequence"/>
</dbReference>